<dbReference type="PANTHER" id="PTHR33710:SF71">
    <property type="entry name" value="ENDONUCLEASE_EXONUCLEASE_PHOSPHATASE DOMAIN-CONTAINING PROTEIN"/>
    <property type="match status" value="1"/>
</dbReference>
<dbReference type="Gene3D" id="3.60.10.10">
    <property type="entry name" value="Endonuclease/exonuclease/phosphatase"/>
    <property type="match status" value="1"/>
</dbReference>
<evidence type="ECO:0000313" key="2">
    <source>
        <dbReference type="Proteomes" id="UP000187406"/>
    </source>
</evidence>
<proteinExistence type="predicted"/>
<dbReference type="InParanoid" id="A0A1Q3DKE9"/>
<dbReference type="AlphaFoldDB" id="A0A1Q3DKE9"/>
<feature type="non-terminal residue" evidence="1">
    <location>
        <position position="214"/>
    </location>
</feature>
<gene>
    <name evidence="1" type="ORF">CFOL_v3_36394</name>
</gene>
<name>A0A1Q3DKE9_CEPFO</name>
<dbReference type="SUPFAM" id="SSF56219">
    <property type="entry name" value="DNase I-like"/>
    <property type="match status" value="1"/>
</dbReference>
<reference evidence="2" key="1">
    <citation type="submission" date="2016-04" db="EMBL/GenBank/DDBJ databases">
        <title>Cephalotus genome sequencing.</title>
        <authorList>
            <person name="Fukushima K."/>
            <person name="Hasebe M."/>
            <person name="Fang X."/>
        </authorList>
    </citation>
    <scope>NUCLEOTIDE SEQUENCE [LARGE SCALE GENOMIC DNA]</scope>
    <source>
        <strain evidence="2">cv. St1</strain>
    </source>
</reference>
<evidence type="ECO:0008006" key="3">
    <source>
        <dbReference type="Google" id="ProtNLM"/>
    </source>
</evidence>
<dbReference type="InterPro" id="IPR036691">
    <property type="entry name" value="Endo/exonu/phosph_ase_sf"/>
</dbReference>
<protein>
    <recommendedName>
        <fullName evidence="3">Exo_endo_phos domain-containing protein</fullName>
    </recommendedName>
</protein>
<dbReference type="Proteomes" id="UP000187406">
    <property type="component" value="Unassembled WGS sequence"/>
</dbReference>
<dbReference type="EMBL" id="BDDD01013314">
    <property type="protein sequence ID" value="GAV93016.1"/>
    <property type="molecule type" value="Genomic_DNA"/>
</dbReference>
<evidence type="ECO:0000313" key="1">
    <source>
        <dbReference type="EMBL" id="GAV93016.1"/>
    </source>
</evidence>
<organism evidence="1 2">
    <name type="scientific">Cephalotus follicularis</name>
    <name type="common">Albany pitcher plant</name>
    <dbReference type="NCBI Taxonomy" id="3775"/>
    <lineage>
        <taxon>Eukaryota</taxon>
        <taxon>Viridiplantae</taxon>
        <taxon>Streptophyta</taxon>
        <taxon>Embryophyta</taxon>
        <taxon>Tracheophyta</taxon>
        <taxon>Spermatophyta</taxon>
        <taxon>Magnoliopsida</taxon>
        <taxon>eudicotyledons</taxon>
        <taxon>Gunneridae</taxon>
        <taxon>Pentapetalae</taxon>
        <taxon>rosids</taxon>
        <taxon>fabids</taxon>
        <taxon>Oxalidales</taxon>
        <taxon>Cephalotaceae</taxon>
        <taxon>Cephalotus</taxon>
    </lineage>
</organism>
<comment type="caution">
    <text evidence="1">The sequence shown here is derived from an EMBL/GenBank/DDBJ whole genome shotgun (WGS) entry which is preliminary data.</text>
</comment>
<sequence>RKSLWADLIHCANRFRNVPWLVLGDFNVTRYGKEHSSNGIITKAMTDFNMALVSAELDDLASSGLYYTWSNRRAGDGAVSKKLERALGNWHWFLGWGDTYATSHPPGISDHSPITVQLRSIQFHSGRPFKFLNYWTKSEKFLLILKHEWRRAFPGSPLIVLHGKLKSIKSLLKDLDPRLVEQERQLRAEVVRAACEEEEFYKQKSRVQWLKEGD</sequence>
<keyword evidence="2" id="KW-1185">Reference proteome</keyword>
<feature type="non-terminal residue" evidence="1">
    <location>
        <position position="1"/>
    </location>
</feature>
<accession>A0A1Q3DKE9</accession>
<dbReference type="PANTHER" id="PTHR33710">
    <property type="entry name" value="BNAC02G09200D PROTEIN"/>
    <property type="match status" value="1"/>
</dbReference>
<dbReference type="OrthoDB" id="1750912at2759"/>